<organism evidence="1">
    <name type="scientific">Siphoviridae sp. ct96x5</name>
    <dbReference type="NCBI Taxonomy" id="2825367"/>
    <lineage>
        <taxon>Viruses</taxon>
        <taxon>Duplodnaviria</taxon>
        <taxon>Heunggongvirae</taxon>
        <taxon>Uroviricota</taxon>
        <taxon>Caudoviricetes</taxon>
    </lineage>
</organism>
<dbReference type="EMBL" id="BK015488">
    <property type="protein sequence ID" value="DAE09583.1"/>
    <property type="molecule type" value="Genomic_DNA"/>
</dbReference>
<proteinExistence type="predicted"/>
<name>A0A8S5PR01_9CAUD</name>
<accession>A0A8S5PR01</accession>
<sequence length="120" mass="14295">MTNEERTALLDELHKDCSHYNHVTKRVNNIMAIYCCMEEILNYSKEHYGNDKNESLITALSVATEETKKFCDAALAYEREVKRKFYEKYGFRQSDWPPAGQEFEYSFGSEYPFLNFRNEY</sequence>
<reference evidence="1" key="1">
    <citation type="journal article" date="2021" name="Proc. Natl. Acad. Sci. U.S.A.">
        <title>A Catalog of Tens of Thousands of Viruses from Human Metagenomes Reveals Hidden Associations with Chronic Diseases.</title>
        <authorList>
            <person name="Tisza M.J."/>
            <person name="Buck C.B."/>
        </authorList>
    </citation>
    <scope>NUCLEOTIDE SEQUENCE</scope>
    <source>
        <strain evidence="1">Ct96x5</strain>
    </source>
</reference>
<evidence type="ECO:0000313" key="1">
    <source>
        <dbReference type="EMBL" id="DAE09583.1"/>
    </source>
</evidence>
<protein>
    <submittedName>
        <fullName evidence="1">Uncharacterized protein</fullName>
    </submittedName>
</protein>